<feature type="compositionally biased region" description="Basic and acidic residues" evidence="2">
    <location>
        <begin position="131"/>
        <end position="157"/>
    </location>
</feature>
<dbReference type="InterPro" id="IPR036816">
    <property type="entry name" value="RNaseA-like_dom_sf"/>
</dbReference>
<evidence type="ECO:0000256" key="1">
    <source>
        <dbReference type="ARBA" id="ARBA00005600"/>
    </source>
</evidence>
<proteinExistence type="inferred from homology"/>
<dbReference type="GO" id="GO:0003676">
    <property type="term" value="F:nucleic acid binding"/>
    <property type="evidence" value="ECO:0007669"/>
    <property type="project" value="InterPro"/>
</dbReference>
<dbReference type="Gene3D" id="3.10.130.10">
    <property type="entry name" value="Ribonuclease A-like domain"/>
    <property type="match status" value="1"/>
</dbReference>
<dbReference type="Pfam" id="PF00074">
    <property type="entry name" value="RnaseA"/>
    <property type="match status" value="1"/>
</dbReference>
<keyword evidence="3" id="KW-0732">Signal</keyword>
<dbReference type="SUPFAM" id="SSF54076">
    <property type="entry name" value="RNase A-like"/>
    <property type="match status" value="1"/>
</dbReference>
<evidence type="ECO:0000313" key="5">
    <source>
        <dbReference type="Ensembl" id="ENSNMLP00000006218.1"/>
    </source>
</evidence>
<protein>
    <recommendedName>
        <fullName evidence="4">Ribonuclease A-domain domain-containing protein</fullName>
    </recommendedName>
</protein>
<dbReference type="GO" id="GO:0050830">
    <property type="term" value="P:defense response to Gram-positive bacterium"/>
    <property type="evidence" value="ECO:0007669"/>
    <property type="project" value="TreeGrafter"/>
</dbReference>
<dbReference type="Ensembl" id="ENSNMLT00000007117.1">
    <property type="protein sequence ID" value="ENSNMLP00000006218.1"/>
    <property type="gene ID" value="ENSNMLG00000004543.1"/>
</dbReference>
<reference evidence="5" key="1">
    <citation type="submission" date="2025-08" db="UniProtKB">
        <authorList>
            <consortium name="Ensembl"/>
        </authorList>
    </citation>
    <scope>IDENTIFICATION</scope>
</reference>
<keyword evidence="6" id="KW-1185">Reference proteome</keyword>
<organism evidence="5 6">
    <name type="scientific">Neogobius melanostomus</name>
    <name type="common">round goby</name>
    <dbReference type="NCBI Taxonomy" id="47308"/>
    <lineage>
        <taxon>Eukaryota</taxon>
        <taxon>Metazoa</taxon>
        <taxon>Chordata</taxon>
        <taxon>Craniata</taxon>
        <taxon>Vertebrata</taxon>
        <taxon>Euteleostomi</taxon>
        <taxon>Actinopterygii</taxon>
        <taxon>Neopterygii</taxon>
        <taxon>Teleostei</taxon>
        <taxon>Neoteleostei</taxon>
        <taxon>Acanthomorphata</taxon>
        <taxon>Gobiaria</taxon>
        <taxon>Gobiiformes</taxon>
        <taxon>Gobioidei</taxon>
        <taxon>Gobiidae</taxon>
        <taxon>Benthophilinae</taxon>
        <taxon>Neogobiini</taxon>
        <taxon>Neogobius</taxon>
    </lineage>
</organism>
<dbReference type="InterPro" id="IPR001427">
    <property type="entry name" value="RNaseA"/>
</dbReference>
<evidence type="ECO:0000313" key="6">
    <source>
        <dbReference type="Proteomes" id="UP000694523"/>
    </source>
</evidence>
<feature type="chain" id="PRO_5034739369" description="Ribonuclease A-domain domain-containing protein" evidence="3">
    <location>
        <begin position="25"/>
        <end position="157"/>
    </location>
</feature>
<reference evidence="5" key="2">
    <citation type="submission" date="2025-09" db="UniProtKB">
        <authorList>
            <consortium name="Ensembl"/>
        </authorList>
    </citation>
    <scope>IDENTIFICATION</scope>
</reference>
<dbReference type="PANTHER" id="PTHR11437">
    <property type="entry name" value="RIBONUCLEASE"/>
    <property type="match status" value="1"/>
</dbReference>
<evidence type="ECO:0000259" key="4">
    <source>
        <dbReference type="SMART" id="SM00092"/>
    </source>
</evidence>
<feature type="region of interest" description="Disordered" evidence="2">
    <location>
        <begin position="118"/>
        <end position="157"/>
    </location>
</feature>
<evidence type="ECO:0000256" key="3">
    <source>
        <dbReference type="SAM" id="SignalP"/>
    </source>
</evidence>
<comment type="similarity">
    <text evidence="1">Belongs to the pancreatic ribonuclease family.</text>
</comment>
<evidence type="ECO:0000256" key="2">
    <source>
        <dbReference type="SAM" id="MobiDB-lite"/>
    </source>
</evidence>
<dbReference type="AlphaFoldDB" id="A0A8C6WGS6"/>
<dbReference type="InterPro" id="IPR023412">
    <property type="entry name" value="RNaseA_domain"/>
</dbReference>
<dbReference type="SMART" id="SM00092">
    <property type="entry name" value="RNAse_Pc"/>
    <property type="match status" value="1"/>
</dbReference>
<feature type="signal peptide" evidence="3">
    <location>
        <begin position="1"/>
        <end position="24"/>
    </location>
</feature>
<dbReference type="GO" id="GO:0004540">
    <property type="term" value="F:RNA nuclease activity"/>
    <property type="evidence" value="ECO:0007669"/>
    <property type="project" value="TreeGrafter"/>
</dbReference>
<feature type="domain" description="Ribonuclease A-domain" evidence="4">
    <location>
        <begin position="23"/>
        <end position="142"/>
    </location>
</feature>
<sequence>MKERSMKTPVLVLVLVLVLAEVHADPFETFKKKHIFEKPENELNCTKFMKTDNLQEKKCRQDKHVIITTKPDEVKNICKDGTKGSHDHYTSKEKFTVIHCHLIKSDKDKDVNSCKYEKEHEEDDNITVKCDNGEPVHLDEEHEKHEEHEEHEKHEKH</sequence>
<name>A0A8C6WGS6_9GOBI</name>
<accession>A0A8C6WGS6</accession>
<dbReference type="Proteomes" id="UP000694523">
    <property type="component" value="Unplaced"/>
</dbReference>